<evidence type="ECO:0000313" key="1">
    <source>
        <dbReference type="EMBL" id="KZV29808.1"/>
    </source>
</evidence>
<organism evidence="1 2">
    <name type="scientific">Dorcoceras hygrometricum</name>
    <dbReference type="NCBI Taxonomy" id="472368"/>
    <lineage>
        <taxon>Eukaryota</taxon>
        <taxon>Viridiplantae</taxon>
        <taxon>Streptophyta</taxon>
        <taxon>Embryophyta</taxon>
        <taxon>Tracheophyta</taxon>
        <taxon>Spermatophyta</taxon>
        <taxon>Magnoliopsida</taxon>
        <taxon>eudicotyledons</taxon>
        <taxon>Gunneridae</taxon>
        <taxon>Pentapetalae</taxon>
        <taxon>asterids</taxon>
        <taxon>lamiids</taxon>
        <taxon>Lamiales</taxon>
        <taxon>Gesneriaceae</taxon>
        <taxon>Didymocarpoideae</taxon>
        <taxon>Trichosporeae</taxon>
        <taxon>Loxocarpinae</taxon>
        <taxon>Dorcoceras</taxon>
    </lineage>
</organism>
<gene>
    <name evidence="1" type="ORF">F511_22582</name>
</gene>
<proteinExistence type="predicted"/>
<evidence type="ECO:0000313" key="2">
    <source>
        <dbReference type="Proteomes" id="UP000250235"/>
    </source>
</evidence>
<dbReference type="Proteomes" id="UP000250235">
    <property type="component" value="Unassembled WGS sequence"/>
</dbReference>
<sequence>MLTEAHGWEPHSTNANTTKTTYWKLKPRLGTRSHLKGTKFYLHYKTHDRQQLRVPQLANHSLQKWYKMEELLERSPTLPQTYQTIARNDGKSSENLTVNSNLGFEAEQQSGEYFANRHSLKIQRADAKQTSCSISQTTLAKRRRGNLTKRRRTAYVILSVNSWSPKTSEWISHTTQHILAAGLTGAPLPEPVALLPELVALEPLAQLQEPISPLLL</sequence>
<dbReference type="AlphaFoldDB" id="A0A2Z7B789"/>
<keyword evidence="2" id="KW-1185">Reference proteome</keyword>
<protein>
    <submittedName>
        <fullName evidence="1">Uncharacterized protein</fullName>
    </submittedName>
</protein>
<reference evidence="1 2" key="1">
    <citation type="journal article" date="2015" name="Proc. Natl. Acad. Sci. U.S.A.">
        <title>The resurrection genome of Boea hygrometrica: A blueprint for survival of dehydration.</title>
        <authorList>
            <person name="Xiao L."/>
            <person name="Yang G."/>
            <person name="Zhang L."/>
            <person name="Yang X."/>
            <person name="Zhao S."/>
            <person name="Ji Z."/>
            <person name="Zhou Q."/>
            <person name="Hu M."/>
            <person name="Wang Y."/>
            <person name="Chen M."/>
            <person name="Xu Y."/>
            <person name="Jin H."/>
            <person name="Xiao X."/>
            <person name="Hu G."/>
            <person name="Bao F."/>
            <person name="Hu Y."/>
            <person name="Wan P."/>
            <person name="Li L."/>
            <person name="Deng X."/>
            <person name="Kuang T."/>
            <person name="Xiang C."/>
            <person name="Zhu J.K."/>
            <person name="Oliver M.J."/>
            <person name="He Y."/>
        </authorList>
    </citation>
    <scope>NUCLEOTIDE SEQUENCE [LARGE SCALE GENOMIC DNA]</scope>
    <source>
        <strain evidence="2">cv. XS01</strain>
    </source>
</reference>
<dbReference type="EMBL" id="KV009012">
    <property type="protein sequence ID" value="KZV29808.1"/>
    <property type="molecule type" value="Genomic_DNA"/>
</dbReference>
<accession>A0A2Z7B789</accession>
<name>A0A2Z7B789_9LAMI</name>